<evidence type="ECO:0000313" key="2">
    <source>
        <dbReference type="EMBL" id="MPY48784.1"/>
    </source>
</evidence>
<name>A0A5N8WQG0_9ACTN</name>
<sequence>MERSSDDSGSHRAYKIERAGVSYAPSPDSADAAREKLEKYRRTCATRDALVIAAKRSGLSEVEIAQLSGHSRNTVRSILAKHGESAG</sequence>
<dbReference type="EMBL" id="VMNX01000022">
    <property type="protein sequence ID" value="MPY48784.1"/>
    <property type="molecule type" value="Genomic_DNA"/>
</dbReference>
<dbReference type="Proteomes" id="UP000373149">
    <property type="component" value="Unassembled WGS sequence"/>
</dbReference>
<reference evidence="2 3" key="1">
    <citation type="submission" date="2019-09" db="EMBL/GenBank/DDBJ databases">
        <authorList>
            <person name="Duangmal K."/>
            <person name="Teo W.F.A."/>
            <person name="Lipun K."/>
        </authorList>
    </citation>
    <scope>NUCLEOTIDE SEQUENCE [LARGE SCALE GENOMIC DNA]</scope>
    <source>
        <strain evidence="2 3">K1PN6</strain>
    </source>
</reference>
<evidence type="ECO:0000256" key="1">
    <source>
        <dbReference type="SAM" id="MobiDB-lite"/>
    </source>
</evidence>
<feature type="region of interest" description="Disordered" evidence="1">
    <location>
        <begin position="1"/>
        <end position="32"/>
    </location>
</feature>
<organism evidence="2 3">
    <name type="scientific">Streptomyces acidicola</name>
    <dbReference type="NCBI Taxonomy" id="2596892"/>
    <lineage>
        <taxon>Bacteria</taxon>
        <taxon>Bacillati</taxon>
        <taxon>Actinomycetota</taxon>
        <taxon>Actinomycetes</taxon>
        <taxon>Kitasatosporales</taxon>
        <taxon>Streptomycetaceae</taxon>
        <taxon>Streptomyces</taxon>
    </lineage>
</organism>
<proteinExistence type="predicted"/>
<feature type="compositionally biased region" description="Basic and acidic residues" evidence="1">
    <location>
        <begin position="1"/>
        <end position="18"/>
    </location>
</feature>
<evidence type="ECO:0000313" key="3">
    <source>
        <dbReference type="Proteomes" id="UP000373149"/>
    </source>
</evidence>
<gene>
    <name evidence="2" type="ORF">FPZ41_09465</name>
</gene>
<dbReference type="RefSeq" id="WP_152860966.1">
    <property type="nucleotide sequence ID" value="NZ_VMNX01000022.1"/>
</dbReference>
<keyword evidence="3" id="KW-1185">Reference proteome</keyword>
<comment type="caution">
    <text evidence="2">The sequence shown here is derived from an EMBL/GenBank/DDBJ whole genome shotgun (WGS) entry which is preliminary data.</text>
</comment>
<dbReference type="AlphaFoldDB" id="A0A5N8WQG0"/>
<protein>
    <submittedName>
        <fullName evidence="2">Uncharacterized protein</fullName>
    </submittedName>
</protein>
<accession>A0A5N8WQG0</accession>